<dbReference type="PANTHER" id="PTHR33988:SF3">
    <property type="entry name" value="ENDORIBONUCLEASE TOXIN CHPB-RELATED"/>
    <property type="match status" value="1"/>
</dbReference>
<dbReference type="eggNOG" id="COG2337">
    <property type="taxonomic scope" value="Bacteria"/>
</dbReference>
<dbReference type="AlphaFoldDB" id="A0A096CNQ8"/>
<dbReference type="GO" id="GO:0003677">
    <property type="term" value="F:DNA binding"/>
    <property type="evidence" value="ECO:0007669"/>
    <property type="project" value="InterPro"/>
</dbReference>
<dbReference type="InterPro" id="IPR003477">
    <property type="entry name" value="PemK-like"/>
</dbReference>
<dbReference type="RefSeq" id="WP_044939713.1">
    <property type="nucleotide sequence ID" value="NZ_KN174162.1"/>
</dbReference>
<dbReference type="GO" id="GO:0004521">
    <property type="term" value="F:RNA endonuclease activity"/>
    <property type="evidence" value="ECO:0007669"/>
    <property type="project" value="TreeGrafter"/>
</dbReference>
<organism evidence="3 4">
    <name type="scientific">Flavonifractor plautii 1_3_50AFAA</name>
    <dbReference type="NCBI Taxonomy" id="742738"/>
    <lineage>
        <taxon>Bacteria</taxon>
        <taxon>Bacillati</taxon>
        <taxon>Bacillota</taxon>
        <taxon>Clostridia</taxon>
        <taxon>Eubacteriales</taxon>
        <taxon>Oscillospiraceae</taxon>
        <taxon>Flavonifractor</taxon>
    </lineage>
</organism>
<reference evidence="3 4" key="1">
    <citation type="submission" date="2011-08" db="EMBL/GenBank/DDBJ databases">
        <title>The Genome Sequence of Clostridium orbiscindens 1_3_50AFAA.</title>
        <authorList>
            <consortium name="The Broad Institute Genome Sequencing Platform"/>
            <person name="Earl A."/>
            <person name="Ward D."/>
            <person name="Feldgarden M."/>
            <person name="Gevers D."/>
            <person name="Daigneault M."/>
            <person name="Strauss J."/>
            <person name="Allen-Vercoe E."/>
            <person name="Young S.K."/>
            <person name="Zeng Q."/>
            <person name="Gargeya S."/>
            <person name="Fitzgerald M."/>
            <person name="Haas B."/>
            <person name="Abouelleil A."/>
            <person name="Alvarado L."/>
            <person name="Arachchi H.M."/>
            <person name="Berlin A."/>
            <person name="Brown A."/>
            <person name="Chapman S.B."/>
            <person name="Chen Z."/>
            <person name="Dunbar C."/>
            <person name="Freedman E."/>
            <person name="Gearin G."/>
            <person name="Gellesch M."/>
            <person name="Goldberg J."/>
            <person name="Griggs A."/>
            <person name="Gujja S."/>
            <person name="Heiman D."/>
            <person name="Howarth C."/>
            <person name="Larson L."/>
            <person name="Lui A."/>
            <person name="MacDonald P.J.P."/>
            <person name="Montmayeur A."/>
            <person name="Murphy C."/>
            <person name="Neiman D."/>
            <person name="Pearson M."/>
            <person name="Priest M."/>
            <person name="Roberts A."/>
            <person name="Saif S."/>
            <person name="Shea T."/>
            <person name="Shenoy N."/>
            <person name="Sisk P."/>
            <person name="Stolte C."/>
            <person name="Sykes S."/>
            <person name="Wortman J."/>
            <person name="Nusbaum C."/>
            <person name="Birren B."/>
        </authorList>
    </citation>
    <scope>NUCLEOTIDE SEQUENCE [LARGE SCALE GENOMIC DNA]</scope>
    <source>
        <strain evidence="3 4">1_3_50AFAA</strain>
    </source>
</reference>
<dbReference type="GO" id="GO:0016075">
    <property type="term" value="P:rRNA catabolic process"/>
    <property type="evidence" value="ECO:0007669"/>
    <property type="project" value="TreeGrafter"/>
</dbReference>
<name>A0A096CNQ8_FLAPL</name>
<accession>A0A096CNQ8</accession>
<dbReference type="Pfam" id="PF02452">
    <property type="entry name" value="PemK_toxin"/>
    <property type="match status" value="1"/>
</dbReference>
<gene>
    <name evidence="3" type="ORF">HMPREF9460_01106</name>
</gene>
<protein>
    <recommendedName>
        <fullName evidence="5">mRNA interferase</fullName>
    </recommendedName>
</protein>
<dbReference type="Proteomes" id="UP000029585">
    <property type="component" value="Unassembled WGS sequence"/>
</dbReference>
<evidence type="ECO:0000313" key="4">
    <source>
        <dbReference type="Proteomes" id="UP000029585"/>
    </source>
</evidence>
<dbReference type="Gene3D" id="2.30.30.110">
    <property type="match status" value="1"/>
</dbReference>
<evidence type="ECO:0000256" key="1">
    <source>
        <dbReference type="ARBA" id="ARBA00007521"/>
    </source>
</evidence>
<dbReference type="PATRIC" id="fig|742738.3.peg.1149"/>
<comment type="similarity">
    <text evidence="1">Belongs to the PemK/MazF family.</text>
</comment>
<dbReference type="InterPro" id="IPR011067">
    <property type="entry name" value="Plasmid_toxin/cell-grow_inhib"/>
</dbReference>
<sequence>MVTIFGQGDIVYLDFDPQSGHEQKGRRPALVISNNLFNRVSSLTMVCPITHTDRGHPFHLRLDERTRTDGVILCDQARMLDLNSRHASFVERAPEDISSEAVDMVIGFLEPK</sequence>
<dbReference type="SUPFAM" id="SSF50118">
    <property type="entry name" value="Cell growth inhibitor/plasmid maintenance toxic component"/>
    <property type="match status" value="1"/>
</dbReference>
<evidence type="ECO:0000256" key="2">
    <source>
        <dbReference type="ARBA" id="ARBA00022649"/>
    </source>
</evidence>
<dbReference type="PANTHER" id="PTHR33988">
    <property type="entry name" value="ENDORIBONUCLEASE MAZF-RELATED"/>
    <property type="match status" value="1"/>
</dbReference>
<keyword evidence="4" id="KW-1185">Reference proteome</keyword>
<evidence type="ECO:0008006" key="5">
    <source>
        <dbReference type="Google" id="ProtNLM"/>
    </source>
</evidence>
<dbReference type="GO" id="GO:0006402">
    <property type="term" value="P:mRNA catabolic process"/>
    <property type="evidence" value="ECO:0007669"/>
    <property type="project" value="TreeGrafter"/>
</dbReference>
<comment type="caution">
    <text evidence="3">The sequence shown here is derived from an EMBL/GenBank/DDBJ whole genome shotgun (WGS) entry which is preliminary data.</text>
</comment>
<dbReference type="HOGENOM" id="CLU_121823_2_3_9"/>
<proteinExistence type="inferred from homology"/>
<evidence type="ECO:0000313" key="3">
    <source>
        <dbReference type="EMBL" id="KGF56412.1"/>
    </source>
</evidence>
<dbReference type="EMBL" id="ADLO01000042">
    <property type="protein sequence ID" value="KGF56412.1"/>
    <property type="molecule type" value="Genomic_DNA"/>
</dbReference>
<keyword evidence="2" id="KW-1277">Toxin-antitoxin system</keyword>